<feature type="transmembrane region" description="Helical" evidence="1">
    <location>
        <begin position="182"/>
        <end position="201"/>
    </location>
</feature>
<dbReference type="AlphaFoldDB" id="M1KAJ4"/>
<feature type="transmembrane region" description="Helical" evidence="1">
    <location>
        <begin position="124"/>
        <end position="143"/>
    </location>
</feature>
<dbReference type="VEuPathDB" id="MicrosporidiaDB:AEWR_090050"/>
<keyword evidence="1" id="KW-1133">Transmembrane helix</keyword>
<organism evidence="2">
    <name type="scientific">Encephalitozoon cuniculi</name>
    <name type="common">Microsporidian parasite</name>
    <dbReference type="NCBI Taxonomy" id="6035"/>
    <lineage>
        <taxon>Eukaryota</taxon>
        <taxon>Fungi</taxon>
        <taxon>Fungi incertae sedis</taxon>
        <taxon>Microsporidia</taxon>
        <taxon>Unikaryonidae</taxon>
        <taxon>Encephalitozoon</taxon>
    </lineage>
</organism>
<keyword evidence="1" id="KW-0812">Transmembrane</keyword>
<dbReference type="EMBL" id="KC513614">
    <property type="protein sequence ID" value="AGE96235.1"/>
    <property type="molecule type" value="Genomic_DNA"/>
</dbReference>
<dbReference type="VEuPathDB" id="MicrosporidiaDB:ECU09_0050"/>
<dbReference type="VEuPathDB" id="MicrosporidiaDB:AEWD_090050"/>
<feature type="transmembrane region" description="Helical" evidence="1">
    <location>
        <begin position="155"/>
        <end position="173"/>
    </location>
</feature>
<sequence>MEDFTNSVKSASTELAIFDFLLNNERIEALILIGFVLIHLGLNKIGAEGVLFHLFNLAVVIFFVAYMLCLIKTIELPEGSILGALGIVSLGVTSVIAAIQAICSMTDMRNDKAKIFYSQDGVRLVLGGYAVVFASIFILVQMAKMLQSKRAIKRKYFICGCLMVVASTTYFLLSEGIDREQLLSVMVCLALAIAIILLLDSGNDSVSVENKGATTYVMTAIVAWFTASVLGAKVVSDKVKFLEKLAAVVTLIDKAMNIR</sequence>
<dbReference type="VEuPathDB" id="MicrosporidiaDB:AEWQ_090060"/>
<dbReference type="VEuPathDB" id="MicrosporidiaDB:M970_090050"/>
<gene>
    <name evidence="2" type="ORF">ECU09_0050</name>
</gene>
<protein>
    <submittedName>
        <fullName evidence="2">Uncharacterized protein</fullName>
    </submittedName>
</protein>
<feature type="transmembrane region" description="Helical" evidence="1">
    <location>
        <begin position="26"/>
        <end position="42"/>
    </location>
</feature>
<feature type="transmembrane region" description="Helical" evidence="1">
    <location>
        <begin position="54"/>
        <end position="74"/>
    </location>
</feature>
<reference evidence="2" key="1">
    <citation type="journal article" date="2013" name="Eukaryot. Cell">
        <title>Extremely Reduced Levels of Heterozygosity in the Vertebrate Pathogen Encephalitozoon cuniculi.</title>
        <authorList>
            <person name="Selman M."/>
            <person name="Sak B."/>
            <person name="Kvac M."/>
            <person name="Farinelli L."/>
            <person name="Weiss L.M."/>
            <person name="Corradi N."/>
        </authorList>
    </citation>
    <scope>NUCLEOTIDE SEQUENCE</scope>
</reference>
<evidence type="ECO:0000313" key="2">
    <source>
        <dbReference type="EMBL" id="AGE96235.1"/>
    </source>
</evidence>
<feature type="transmembrane region" description="Helical" evidence="1">
    <location>
        <begin position="80"/>
        <end position="103"/>
    </location>
</feature>
<proteinExistence type="predicted"/>
<name>M1KAJ4_ENCCN</name>
<keyword evidence="1" id="KW-0472">Membrane</keyword>
<accession>M1KAJ4</accession>
<feature type="transmembrane region" description="Helical" evidence="1">
    <location>
        <begin position="213"/>
        <end position="235"/>
    </location>
</feature>
<evidence type="ECO:0000256" key="1">
    <source>
        <dbReference type="SAM" id="Phobius"/>
    </source>
</evidence>